<feature type="transmembrane region" description="Helical" evidence="8">
    <location>
        <begin position="397"/>
        <end position="419"/>
    </location>
</feature>
<accession>A0AAV8YCM9</accession>
<feature type="transmembrane region" description="Helical" evidence="8">
    <location>
        <begin position="315"/>
        <end position="338"/>
    </location>
</feature>
<dbReference type="PANTHER" id="PTHR10332:SF88">
    <property type="entry name" value="EQUILIBRATIVE NUCLEOSIDE TRANSPORTER 1, ISOFORM A"/>
    <property type="match status" value="1"/>
</dbReference>
<feature type="transmembrane region" description="Helical" evidence="8">
    <location>
        <begin position="20"/>
        <end position="39"/>
    </location>
</feature>
<feature type="transmembrane region" description="Helical" evidence="8">
    <location>
        <begin position="431"/>
        <end position="454"/>
    </location>
</feature>
<comment type="caution">
    <text evidence="9">The sequence shown here is derived from an EMBL/GenBank/DDBJ whole genome shotgun (WGS) entry which is preliminary data.</text>
</comment>
<evidence type="ECO:0000313" key="10">
    <source>
        <dbReference type="Proteomes" id="UP001162162"/>
    </source>
</evidence>
<evidence type="ECO:0000256" key="6">
    <source>
        <dbReference type="ARBA" id="ARBA00023136"/>
    </source>
</evidence>
<dbReference type="Proteomes" id="UP001162162">
    <property type="component" value="Unassembled WGS sequence"/>
</dbReference>
<feature type="transmembrane region" description="Helical" evidence="8">
    <location>
        <begin position="358"/>
        <end position="377"/>
    </location>
</feature>
<dbReference type="Pfam" id="PF01733">
    <property type="entry name" value="Nucleoside_tran"/>
    <property type="match status" value="2"/>
</dbReference>
<protein>
    <submittedName>
        <fullName evidence="9">Uncharacterized protein</fullName>
    </submittedName>
</protein>
<comment type="similarity">
    <text evidence="2">Belongs to the SLC29A/ENT transporter (TC 2.A.57) family.</text>
</comment>
<feature type="compositionally biased region" description="Pro residues" evidence="7">
    <location>
        <begin position="75"/>
        <end position="96"/>
    </location>
</feature>
<feature type="transmembrane region" description="Helical" evidence="8">
    <location>
        <begin position="254"/>
        <end position="275"/>
    </location>
</feature>
<keyword evidence="4 8" id="KW-0812">Transmembrane</keyword>
<feature type="transmembrane region" description="Helical" evidence="8">
    <location>
        <begin position="160"/>
        <end position="179"/>
    </location>
</feature>
<proteinExistence type="inferred from homology"/>
<feature type="transmembrane region" description="Helical" evidence="8">
    <location>
        <begin position="191"/>
        <end position="214"/>
    </location>
</feature>
<dbReference type="PANTHER" id="PTHR10332">
    <property type="entry name" value="EQUILIBRATIVE NUCLEOSIDE TRANSPORTER"/>
    <property type="match status" value="1"/>
</dbReference>
<sequence>MRAQREMTTKIMEIRDSYFVTYGIFYSMGVLTFVPYQFFATSTDYWMFKFRDPLQRHQPPSPNPDPDPGPDNEPDYPYPDPYPDPISYPDPDPGPTQRPGRDLFPMYQMLREEGLAHDRTPLQANFTSSFFIICQISMLGFLIVTAIFSKRLPPPQKRIIGALYSTLVLFLINAAFIWMNTDSFQVQFFGITMVLAVLLNVSSAVTMVSLFELVTKFPLDYYAAILSGQALCGIISSSLQILTLTINSNPMFTASIYFGVGSLLIFFTSIFYLVTKKKSKYFIYRIGQYEGNEVASNKWSINISKMKSALQRTKWFMGSLVFIQGSTAMIHPGLAALVVSEGKDQGGGEWSVKQPRNAIAILILAILRLGLVPLLMLCNAQPRTHMSVYFGDNVYTIIIILFGCSQGFLVNLCIVSVPMVARKEELEFVTVLIPLFSMITVTVCSTFNLAIISLI</sequence>
<feature type="transmembrane region" description="Helical" evidence="8">
    <location>
        <begin position="129"/>
        <end position="148"/>
    </location>
</feature>
<feature type="region of interest" description="Disordered" evidence="7">
    <location>
        <begin position="56"/>
        <end position="102"/>
    </location>
</feature>
<keyword evidence="3" id="KW-0813">Transport</keyword>
<evidence type="ECO:0000256" key="4">
    <source>
        <dbReference type="ARBA" id="ARBA00022692"/>
    </source>
</evidence>
<keyword evidence="5 8" id="KW-1133">Transmembrane helix</keyword>
<reference evidence="9" key="1">
    <citation type="journal article" date="2023" name="Insect Mol. Biol.">
        <title>Genome sequencing provides insights into the evolution of gene families encoding plant cell wall-degrading enzymes in longhorned beetles.</title>
        <authorList>
            <person name="Shin N.R."/>
            <person name="Okamura Y."/>
            <person name="Kirsch R."/>
            <person name="Pauchet Y."/>
        </authorList>
    </citation>
    <scope>NUCLEOTIDE SEQUENCE</scope>
    <source>
        <strain evidence="9">AMC_N1</strain>
    </source>
</reference>
<dbReference type="EMBL" id="JAPWTK010000134">
    <property type="protein sequence ID" value="KAJ8948581.1"/>
    <property type="molecule type" value="Genomic_DNA"/>
</dbReference>
<keyword evidence="10" id="KW-1185">Reference proteome</keyword>
<dbReference type="GO" id="GO:0005886">
    <property type="term" value="C:plasma membrane"/>
    <property type="evidence" value="ECO:0007669"/>
    <property type="project" value="TreeGrafter"/>
</dbReference>
<evidence type="ECO:0000313" key="9">
    <source>
        <dbReference type="EMBL" id="KAJ8948581.1"/>
    </source>
</evidence>
<name>A0AAV8YCM9_9CUCU</name>
<dbReference type="AlphaFoldDB" id="A0AAV8YCM9"/>
<feature type="transmembrane region" description="Helical" evidence="8">
    <location>
        <begin position="221"/>
        <end position="242"/>
    </location>
</feature>
<keyword evidence="6 8" id="KW-0472">Membrane</keyword>
<evidence type="ECO:0000256" key="7">
    <source>
        <dbReference type="SAM" id="MobiDB-lite"/>
    </source>
</evidence>
<comment type="subcellular location">
    <subcellularLocation>
        <location evidence="1">Membrane</location>
        <topology evidence="1">Multi-pass membrane protein</topology>
    </subcellularLocation>
</comment>
<dbReference type="InterPro" id="IPR002259">
    <property type="entry name" value="Eqnu_transpt"/>
</dbReference>
<gene>
    <name evidence="9" type="ORF">NQ318_007585</name>
</gene>
<organism evidence="9 10">
    <name type="scientific">Aromia moschata</name>
    <dbReference type="NCBI Taxonomy" id="1265417"/>
    <lineage>
        <taxon>Eukaryota</taxon>
        <taxon>Metazoa</taxon>
        <taxon>Ecdysozoa</taxon>
        <taxon>Arthropoda</taxon>
        <taxon>Hexapoda</taxon>
        <taxon>Insecta</taxon>
        <taxon>Pterygota</taxon>
        <taxon>Neoptera</taxon>
        <taxon>Endopterygota</taxon>
        <taxon>Coleoptera</taxon>
        <taxon>Polyphaga</taxon>
        <taxon>Cucujiformia</taxon>
        <taxon>Chrysomeloidea</taxon>
        <taxon>Cerambycidae</taxon>
        <taxon>Cerambycinae</taxon>
        <taxon>Callichromatini</taxon>
        <taxon>Aromia</taxon>
    </lineage>
</organism>
<evidence type="ECO:0000256" key="5">
    <source>
        <dbReference type="ARBA" id="ARBA00022989"/>
    </source>
</evidence>
<evidence type="ECO:0000256" key="1">
    <source>
        <dbReference type="ARBA" id="ARBA00004141"/>
    </source>
</evidence>
<evidence type="ECO:0000256" key="2">
    <source>
        <dbReference type="ARBA" id="ARBA00007965"/>
    </source>
</evidence>
<dbReference type="GO" id="GO:0005337">
    <property type="term" value="F:nucleoside transmembrane transporter activity"/>
    <property type="evidence" value="ECO:0007669"/>
    <property type="project" value="InterPro"/>
</dbReference>
<evidence type="ECO:0000256" key="3">
    <source>
        <dbReference type="ARBA" id="ARBA00022448"/>
    </source>
</evidence>
<evidence type="ECO:0000256" key="8">
    <source>
        <dbReference type="SAM" id="Phobius"/>
    </source>
</evidence>